<dbReference type="InterPro" id="IPR012902">
    <property type="entry name" value="N_methyl_site"/>
</dbReference>
<name>A0ABU1WGU3_9BURK</name>
<evidence type="ECO:0000313" key="3">
    <source>
        <dbReference type="Proteomes" id="UP001265700"/>
    </source>
</evidence>
<reference evidence="2 3" key="1">
    <citation type="submission" date="2023-07" db="EMBL/GenBank/DDBJ databases">
        <title>Sorghum-associated microbial communities from plants grown in Nebraska, USA.</title>
        <authorList>
            <person name="Schachtman D."/>
        </authorList>
    </citation>
    <scope>NUCLEOTIDE SEQUENCE [LARGE SCALE GENOMIC DNA]</scope>
    <source>
        <strain evidence="2 3">4249</strain>
    </source>
</reference>
<keyword evidence="1" id="KW-0472">Membrane</keyword>
<keyword evidence="3" id="KW-1185">Reference proteome</keyword>
<organism evidence="2 3">
    <name type="scientific">Hydrogenophaga palleronii</name>
    <dbReference type="NCBI Taxonomy" id="65655"/>
    <lineage>
        <taxon>Bacteria</taxon>
        <taxon>Pseudomonadati</taxon>
        <taxon>Pseudomonadota</taxon>
        <taxon>Betaproteobacteria</taxon>
        <taxon>Burkholderiales</taxon>
        <taxon>Comamonadaceae</taxon>
        <taxon>Hydrogenophaga</taxon>
    </lineage>
</organism>
<keyword evidence="1" id="KW-1133">Transmembrane helix</keyword>
<keyword evidence="1" id="KW-0812">Transmembrane</keyword>
<evidence type="ECO:0000256" key="1">
    <source>
        <dbReference type="SAM" id="Phobius"/>
    </source>
</evidence>
<dbReference type="Pfam" id="PF07963">
    <property type="entry name" value="N_methyl"/>
    <property type="match status" value="1"/>
</dbReference>
<sequence>MTRHLRTRNPLPSRQHLRGFGLVELMIALALGLFLVGGAISVFLSNQQAYRTTEQLSRMQESGRTAVELMARQLREAGGSPCGRGIPTANTINNPGTHWWANWGDGIRGYDNDVAADGVGFGTAAAQRIQGTDAVFLVFANANQGAVIEDHNPVSAQFQLGTTSHGLSDGEIVMVCNYRQSALLQVTSASPTNDTVVHNSGTGTPGNCSKGLGFPTDCSSANGNEYVFDSGFLIRLSSEIWYVGANGRGGRSLYRARLVNSGGTPSTLTEEIAEGVTDLQLTYLQPTAAGPLPTNYVDATSVTSWADVSAVRVTLTLQTLQNVGTDNAPIQRQMTYVVTLRNRLP</sequence>
<dbReference type="RefSeq" id="WP_310311137.1">
    <property type="nucleotide sequence ID" value="NZ_JAVDWU010000001.1"/>
</dbReference>
<accession>A0ABU1WGU3</accession>
<protein>
    <submittedName>
        <fullName evidence="2">Type IV pilus assembly protein PilW</fullName>
    </submittedName>
</protein>
<comment type="caution">
    <text evidence="2">The sequence shown here is derived from an EMBL/GenBank/DDBJ whole genome shotgun (WGS) entry which is preliminary data.</text>
</comment>
<dbReference type="Proteomes" id="UP001265700">
    <property type="component" value="Unassembled WGS sequence"/>
</dbReference>
<feature type="transmembrane region" description="Helical" evidence="1">
    <location>
        <begin position="21"/>
        <end position="44"/>
    </location>
</feature>
<dbReference type="EMBL" id="JAVDWU010000001">
    <property type="protein sequence ID" value="MDR7148488.1"/>
    <property type="molecule type" value="Genomic_DNA"/>
</dbReference>
<gene>
    <name evidence="2" type="ORF">J2W49_000416</name>
</gene>
<dbReference type="InterPro" id="IPR032092">
    <property type="entry name" value="PilW"/>
</dbReference>
<dbReference type="Pfam" id="PF16074">
    <property type="entry name" value="PilW"/>
    <property type="match status" value="1"/>
</dbReference>
<proteinExistence type="predicted"/>
<evidence type="ECO:0000313" key="2">
    <source>
        <dbReference type="EMBL" id="MDR7148488.1"/>
    </source>
</evidence>